<dbReference type="SUPFAM" id="SSF53822">
    <property type="entry name" value="Periplasmic binding protein-like I"/>
    <property type="match status" value="1"/>
</dbReference>
<dbReference type="Proteomes" id="UP001159937">
    <property type="component" value="Unassembled WGS sequence"/>
</dbReference>
<evidence type="ECO:0000256" key="3">
    <source>
        <dbReference type="ARBA" id="ARBA00023163"/>
    </source>
</evidence>
<reference evidence="5" key="3">
    <citation type="submission" date="2022-09" db="EMBL/GenBank/DDBJ databases">
        <title>Intensive care unit water sources are persistently colonized with multi-drug resistant bacteria and are the site of extensive horizontal gene transfer of antibiotic resistance genes.</title>
        <authorList>
            <person name="Diorio-Toth L."/>
        </authorList>
    </citation>
    <scope>NUCLEOTIDE SEQUENCE</scope>
    <source>
        <strain evidence="5">GD03918</strain>
    </source>
</reference>
<organism evidence="7 8">
    <name type="scientific">Klebsiella michiganensis</name>
    <dbReference type="NCBI Taxonomy" id="1134687"/>
    <lineage>
        <taxon>Bacteria</taxon>
        <taxon>Pseudomonadati</taxon>
        <taxon>Pseudomonadota</taxon>
        <taxon>Gammaproteobacteria</taxon>
        <taxon>Enterobacterales</taxon>
        <taxon>Enterobacteriaceae</taxon>
        <taxon>Klebsiella/Raoultella group</taxon>
        <taxon>Klebsiella</taxon>
    </lineage>
</organism>
<evidence type="ECO:0000313" key="7">
    <source>
        <dbReference type="EMBL" id="PLM63554.1"/>
    </source>
</evidence>
<dbReference type="Pfam" id="PF13377">
    <property type="entry name" value="Peripla_BP_3"/>
    <property type="match status" value="1"/>
</dbReference>
<reference evidence="7 8" key="1">
    <citation type="submission" date="2017-11" db="EMBL/GenBank/DDBJ databases">
        <authorList>
            <person name="Han C.G."/>
        </authorList>
    </citation>
    <scope>NUCLEOTIDE SEQUENCE [LARGE SCALE GENOMIC DNA]</scope>
    <source>
        <strain evidence="7 8">A2</strain>
    </source>
</reference>
<dbReference type="Pfam" id="PF00356">
    <property type="entry name" value="LacI"/>
    <property type="match status" value="1"/>
</dbReference>
<reference evidence="6" key="5">
    <citation type="submission" date="2024-01" db="EMBL/GenBank/DDBJ databases">
        <authorList>
            <person name="Macesic N."/>
        </authorList>
    </citation>
    <scope>NUCLEOTIDE SEQUENCE</scope>
    <source>
        <strain evidence="6">CPO078</strain>
    </source>
</reference>
<protein>
    <submittedName>
        <fullName evidence="6">LacI family DNA-binding transcriptional regulator</fullName>
    </submittedName>
    <submittedName>
        <fullName evidence="7">LacI family transcriptional regulator</fullName>
    </submittedName>
</protein>
<keyword evidence="3" id="KW-0804">Transcription</keyword>
<dbReference type="GO" id="GO:0000976">
    <property type="term" value="F:transcription cis-regulatory region binding"/>
    <property type="evidence" value="ECO:0007669"/>
    <property type="project" value="TreeGrafter"/>
</dbReference>
<dbReference type="PROSITE" id="PS50932">
    <property type="entry name" value="HTH_LACI_2"/>
    <property type="match status" value="1"/>
</dbReference>
<dbReference type="InterPro" id="IPR010982">
    <property type="entry name" value="Lambda_DNA-bd_dom_sf"/>
</dbReference>
<proteinExistence type="predicted"/>
<dbReference type="CDD" id="cd01392">
    <property type="entry name" value="HTH_LacI"/>
    <property type="match status" value="1"/>
</dbReference>
<dbReference type="GO" id="GO:0003700">
    <property type="term" value="F:DNA-binding transcription factor activity"/>
    <property type="evidence" value="ECO:0007669"/>
    <property type="project" value="TreeGrafter"/>
</dbReference>
<sequence>MEMVTIKDIALALGISHVTVSRALNNPEKVQAKTREKILAKAKELHYVPNAAARDMKKSRLPVIGVISLNMGRSSYGSEMLGSISEKAKETNYQLIFIHVEDSSPTELDLNFLREKRISGLIYLSLDPCEIEYQSIFDEVKTVFVNCHCARGNYSSVQADNEQGLYNIANLVFHRPWFTRSLFINFDESYHAAVKRKQGYIKALNDNHIAFSADDYFVVPVSYDYDFTVLDNDILGAIQRGVNVIFCGRDEIALEVYFSLQRLGFSIPQDVSVIGFDNQSIISQRVYPKLTTVELPYRNMVLKGYDLIVSEDSHSICNVAISCDPIIRGSLK</sequence>
<dbReference type="Gene3D" id="3.40.50.2300">
    <property type="match status" value="2"/>
</dbReference>
<dbReference type="AlphaFoldDB" id="A0A1Q8YZY8"/>
<dbReference type="Proteomes" id="UP001175817">
    <property type="component" value="Unassembled WGS sequence"/>
</dbReference>
<dbReference type="EMBL" id="JAOCBF010000033">
    <property type="protein sequence ID" value="MDH0965427.1"/>
    <property type="molecule type" value="Genomic_DNA"/>
</dbReference>
<evidence type="ECO:0000256" key="2">
    <source>
        <dbReference type="ARBA" id="ARBA00023125"/>
    </source>
</evidence>
<dbReference type="InterPro" id="IPR028082">
    <property type="entry name" value="Peripla_BP_I"/>
</dbReference>
<dbReference type="PANTHER" id="PTHR30146">
    <property type="entry name" value="LACI-RELATED TRANSCRIPTIONAL REPRESSOR"/>
    <property type="match status" value="1"/>
</dbReference>
<dbReference type="EMBL" id="JARTTH020000001">
    <property type="protein sequence ID" value="MEC6053098.1"/>
    <property type="molecule type" value="Genomic_DNA"/>
</dbReference>
<name>A0A1Q8YZY8_9ENTR</name>
<reference evidence="6" key="4">
    <citation type="journal article" date="2023" name="Nat. Commun.">
        <title>Genomic dissection of endemic carbapenem resistance reveals metallo-beta-lactamase dissemination through clonal, plasmid and integron transfer.</title>
        <authorList>
            <person name="Macesic N."/>
            <person name="Hawkey J."/>
            <person name="Vezina B."/>
            <person name="Wisniewski J.A."/>
            <person name="Cottingham H."/>
            <person name="Blakeway L.V."/>
            <person name="Harshegyi T."/>
            <person name="Pragastis K."/>
            <person name="Badoordeen G.Z."/>
            <person name="Dennison A."/>
            <person name="Spelman D.W."/>
            <person name="Jenney A.W.J."/>
            <person name="Peleg A.Y."/>
        </authorList>
    </citation>
    <scope>NUCLEOTIDE SEQUENCE</scope>
    <source>
        <strain evidence="6">CPO078</strain>
    </source>
</reference>
<comment type="caution">
    <text evidence="7">The sequence shown here is derived from an EMBL/GenBank/DDBJ whole genome shotgun (WGS) entry which is preliminary data.</text>
</comment>
<dbReference type="Proteomes" id="UP000234661">
    <property type="component" value="Unassembled WGS sequence"/>
</dbReference>
<dbReference type="GeneID" id="66561206"/>
<dbReference type="Gene3D" id="1.10.260.40">
    <property type="entry name" value="lambda repressor-like DNA-binding domains"/>
    <property type="match status" value="1"/>
</dbReference>
<dbReference type="InterPro" id="IPR046335">
    <property type="entry name" value="LacI/GalR-like_sensor"/>
</dbReference>
<dbReference type="InterPro" id="IPR000843">
    <property type="entry name" value="HTH_LacI"/>
</dbReference>
<evidence type="ECO:0000313" key="8">
    <source>
        <dbReference type="Proteomes" id="UP000234661"/>
    </source>
</evidence>
<reference evidence="7 8" key="2">
    <citation type="submission" date="2018-01" db="EMBL/GenBank/DDBJ databases">
        <title>Genomic study of Klebsiella pneumoniae.</title>
        <authorList>
            <person name="Yang Y."/>
            <person name="Bicalho R."/>
        </authorList>
    </citation>
    <scope>NUCLEOTIDE SEQUENCE [LARGE SCALE GENOMIC DNA]</scope>
    <source>
        <strain evidence="7 8">A2</strain>
    </source>
</reference>
<dbReference type="EMBL" id="PIET01000327">
    <property type="protein sequence ID" value="PLM63554.1"/>
    <property type="molecule type" value="Genomic_DNA"/>
</dbReference>
<keyword evidence="2 6" id="KW-0238">DNA-binding</keyword>
<dbReference type="PANTHER" id="PTHR30146:SF154">
    <property type="entry name" value="TRANSCRIPTION REGULATOR, MEMBER OF GALR FAMILY"/>
    <property type="match status" value="1"/>
</dbReference>
<evidence type="ECO:0000256" key="1">
    <source>
        <dbReference type="ARBA" id="ARBA00023015"/>
    </source>
</evidence>
<dbReference type="SUPFAM" id="SSF47413">
    <property type="entry name" value="lambda repressor-like DNA-binding domains"/>
    <property type="match status" value="1"/>
</dbReference>
<feature type="domain" description="HTH lacI-type" evidence="4">
    <location>
        <begin position="4"/>
        <end position="58"/>
    </location>
</feature>
<keyword evidence="1" id="KW-0805">Transcription regulation</keyword>
<evidence type="ECO:0000259" key="4">
    <source>
        <dbReference type="PROSITE" id="PS50932"/>
    </source>
</evidence>
<accession>A0A1Q8YZY8</accession>
<dbReference type="RefSeq" id="WP_025107072.1">
    <property type="nucleotide sequence ID" value="NZ_AP022547.1"/>
</dbReference>
<evidence type="ECO:0000313" key="5">
    <source>
        <dbReference type="EMBL" id="MDH0965427.1"/>
    </source>
</evidence>
<evidence type="ECO:0000313" key="6">
    <source>
        <dbReference type="EMBL" id="MEC6053098.1"/>
    </source>
</evidence>
<gene>
    <name evidence="7" type="ORF">CWM85_12975</name>
    <name evidence="5" type="ORF">N5C89_21550</name>
    <name evidence="6" type="ORF">QAB24_021630</name>
</gene>
<dbReference type="SMART" id="SM00354">
    <property type="entry name" value="HTH_LACI"/>
    <property type="match status" value="1"/>
</dbReference>